<feature type="transmembrane region" description="Helical" evidence="6">
    <location>
        <begin position="217"/>
        <end position="237"/>
    </location>
</feature>
<evidence type="ECO:0000256" key="5">
    <source>
        <dbReference type="ARBA" id="ARBA00023136"/>
    </source>
</evidence>
<accession>A0A2C8F8C2</accession>
<evidence type="ECO:0000313" key="8">
    <source>
        <dbReference type="Proteomes" id="UP000219215"/>
    </source>
</evidence>
<feature type="transmembrane region" description="Helical" evidence="6">
    <location>
        <begin position="40"/>
        <end position="60"/>
    </location>
</feature>
<evidence type="ECO:0000256" key="3">
    <source>
        <dbReference type="ARBA" id="ARBA00022692"/>
    </source>
</evidence>
<dbReference type="Pfam" id="PF01810">
    <property type="entry name" value="LysE"/>
    <property type="match status" value="1"/>
</dbReference>
<evidence type="ECO:0000256" key="4">
    <source>
        <dbReference type="ARBA" id="ARBA00022989"/>
    </source>
</evidence>
<keyword evidence="3 6" id="KW-0812">Transmembrane</keyword>
<dbReference type="KEGG" id="pprf:DPRO_1976"/>
<proteinExistence type="predicted"/>
<evidence type="ECO:0000256" key="2">
    <source>
        <dbReference type="ARBA" id="ARBA00022475"/>
    </source>
</evidence>
<feature type="transmembrane region" description="Helical" evidence="6">
    <location>
        <begin position="102"/>
        <end position="120"/>
    </location>
</feature>
<feature type="transmembrane region" description="Helical" evidence="6">
    <location>
        <begin position="180"/>
        <end position="205"/>
    </location>
</feature>
<dbReference type="Proteomes" id="UP000219215">
    <property type="component" value="Chromosome DPRO"/>
</dbReference>
<protein>
    <submittedName>
        <fullName evidence="7">Putative amino-acid transporter YggA</fullName>
    </submittedName>
</protein>
<organism evidence="7 8">
    <name type="scientific">Pseudodesulfovibrio profundus</name>
    <dbReference type="NCBI Taxonomy" id="57320"/>
    <lineage>
        <taxon>Bacteria</taxon>
        <taxon>Pseudomonadati</taxon>
        <taxon>Thermodesulfobacteriota</taxon>
        <taxon>Desulfovibrionia</taxon>
        <taxon>Desulfovibrionales</taxon>
        <taxon>Desulfovibrionaceae</taxon>
    </lineage>
</organism>
<dbReference type="InterPro" id="IPR001123">
    <property type="entry name" value="LeuE-type"/>
</dbReference>
<dbReference type="EMBL" id="LT907975">
    <property type="protein sequence ID" value="SOB58879.1"/>
    <property type="molecule type" value="Genomic_DNA"/>
</dbReference>
<gene>
    <name evidence="7" type="primary">yggA</name>
    <name evidence="7" type="ORF">DPRO_1976</name>
</gene>
<dbReference type="AlphaFoldDB" id="A0A2C8F8C2"/>
<evidence type="ECO:0000313" key="7">
    <source>
        <dbReference type="EMBL" id="SOB58879.1"/>
    </source>
</evidence>
<keyword evidence="2" id="KW-1003">Cell membrane</keyword>
<name>A0A2C8F8C2_9BACT</name>
<dbReference type="GO" id="GO:0005886">
    <property type="term" value="C:plasma membrane"/>
    <property type="evidence" value="ECO:0007669"/>
    <property type="project" value="UniProtKB-SubCell"/>
</dbReference>
<evidence type="ECO:0000256" key="6">
    <source>
        <dbReference type="SAM" id="Phobius"/>
    </source>
</evidence>
<comment type="subcellular location">
    <subcellularLocation>
        <location evidence="1">Cell membrane</location>
        <topology evidence="1">Multi-pass membrane protein</topology>
    </subcellularLocation>
</comment>
<feature type="transmembrane region" description="Helical" evidence="6">
    <location>
        <begin position="72"/>
        <end position="96"/>
    </location>
</feature>
<feature type="transmembrane region" description="Helical" evidence="6">
    <location>
        <begin position="141"/>
        <end position="160"/>
    </location>
</feature>
<dbReference type="PANTHER" id="PTHR30086">
    <property type="entry name" value="ARGININE EXPORTER PROTEIN ARGO"/>
    <property type="match status" value="1"/>
</dbReference>
<dbReference type="PANTHER" id="PTHR30086:SF20">
    <property type="entry name" value="ARGININE EXPORTER PROTEIN ARGO-RELATED"/>
    <property type="match status" value="1"/>
</dbReference>
<reference evidence="8" key="1">
    <citation type="submission" date="2017-09" db="EMBL/GenBank/DDBJ databases">
        <authorList>
            <person name="Regsiter A."/>
            <person name="William W."/>
        </authorList>
    </citation>
    <scope>NUCLEOTIDE SEQUENCE [LARGE SCALE GENOMIC DNA]</scope>
    <source>
        <strain evidence="8">500-1</strain>
    </source>
</reference>
<evidence type="ECO:0000256" key="1">
    <source>
        <dbReference type="ARBA" id="ARBA00004651"/>
    </source>
</evidence>
<keyword evidence="4 6" id="KW-1133">Transmembrane helix</keyword>
<keyword evidence="8" id="KW-1185">Reference proteome</keyword>
<sequence length="239" mass="25284">MKSISFTLAGTRDTHGLNETKGKKRPFNTNQANVFTMTSFIQGFGLGGGLIVAIGAQNAFVLTQGVRRNHHLAVAALCILCDGLLIGLGVTGVGAMVSSNALLGQVAAWGGAAFLLWYGFNAFRSALKGGALNDDETATKSLKQTLMLTLGVTLLNPHVYLDTLVLMGSISGQYPLPERYVFGFGAFSASIVWFILLSLGGQLLAPAFKRDITWRMLDGAVCLTMWGIAASLIHGAITT</sequence>
<keyword evidence="5 6" id="KW-0472">Membrane</keyword>
<dbReference type="GO" id="GO:0015171">
    <property type="term" value="F:amino acid transmembrane transporter activity"/>
    <property type="evidence" value="ECO:0007669"/>
    <property type="project" value="TreeGrafter"/>
</dbReference>